<evidence type="ECO:0000313" key="6">
    <source>
        <dbReference type="EMBL" id="SDC31447.1"/>
    </source>
</evidence>
<proteinExistence type="inferred from homology"/>
<dbReference type="InterPro" id="IPR036995">
    <property type="entry name" value="MPG_sf"/>
</dbReference>
<organism evidence="6 7">
    <name type="scientific">Streptomyces prasinopilosus</name>
    <dbReference type="NCBI Taxonomy" id="67344"/>
    <lineage>
        <taxon>Bacteria</taxon>
        <taxon>Bacillati</taxon>
        <taxon>Actinomycetota</taxon>
        <taxon>Actinomycetes</taxon>
        <taxon>Kitasatosporales</taxon>
        <taxon>Streptomycetaceae</taxon>
        <taxon>Streptomyces</taxon>
    </lineage>
</organism>
<dbReference type="Gene3D" id="3.10.300.10">
    <property type="entry name" value="Methylpurine-DNA glycosylase (MPG)"/>
    <property type="match status" value="1"/>
</dbReference>
<name>A0A1G6KKI3_9ACTN</name>
<sequence>MIATPDRTPLLREFFDRPVLGVAPGPLGRLPVRATPDGPITLRPTAAGSPDAPDAPGSHTRRIRTARNGVTSGPPGHAHVYCTHGTSRRSA</sequence>
<keyword evidence="4" id="KW-0234">DNA repair</keyword>
<dbReference type="Pfam" id="PF02245">
    <property type="entry name" value="Pur_DNA_glyco"/>
    <property type="match status" value="1"/>
</dbReference>
<evidence type="ECO:0000256" key="1">
    <source>
        <dbReference type="ARBA" id="ARBA00009232"/>
    </source>
</evidence>
<feature type="region of interest" description="Disordered" evidence="5">
    <location>
        <begin position="24"/>
        <end position="91"/>
    </location>
</feature>
<dbReference type="Proteomes" id="UP000182100">
    <property type="component" value="Unassembled WGS sequence"/>
</dbReference>
<evidence type="ECO:0000256" key="2">
    <source>
        <dbReference type="ARBA" id="ARBA00022763"/>
    </source>
</evidence>
<keyword evidence="2" id="KW-0227">DNA damage</keyword>
<feature type="compositionally biased region" description="Low complexity" evidence="5">
    <location>
        <begin position="44"/>
        <end position="58"/>
    </location>
</feature>
<dbReference type="GO" id="GO:0003905">
    <property type="term" value="F:alkylbase DNA N-glycosylase activity"/>
    <property type="evidence" value="ECO:0007669"/>
    <property type="project" value="InterPro"/>
</dbReference>
<reference evidence="7" key="1">
    <citation type="submission" date="2016-10" db="EMBL/GenBank/DDBJ databases">
        <authorList>
            <person name="Varghese N."/>
            <person name="Submissions S."/>
        </authorList>
    </citation>
    <scope>NUCLEOTIDE SEQUENCE [LARGE SCALE GENOMIC DNA]</scope>
    <source>
        <strain evidence="7">CGMCC 4.3504</strain>
    </source>
</reference>
<keyword evidence="7" id="KW-1185">Reference proteome</keyword>
<comment type="similarity">
    <text evidence="1">Belongs to the DNA glycosylase MPG family.</text>
</comment>
<protein>
    <submittedName>
        <fullName evidence="6">DNA-3-methyladenine glycosylase</fullName>
    </submittedName>
</protein>
<evidence type="ECO:0000256" key="3">
    <source>
        <dbReference type="ARBA" id="ARBA00022801"/>
    </source>
</evidence>
<evidence type="ECO:0000256" key="4">
    <source>
        <dbReference type="ARBA" id="ARBA00023204"/>
    </source>
</evidence>
<accession>A0A1G6KKI3</accession>
<evidence type="ECO:0000256" key="5">
    <source>
        <dbReference type="SAM" id="MobiDB-lite"/>
    </source>
</evidence>
<dbReference type="InterPro" id="IPR003180">
    <property type="entry name" value="MPG"/>
</dbReference>
<gene>
    <name evidence="6" type="ORF">SAMN05216505_1011179</name>
</gene>
<evidence type="ECO:0000313" key="7">
    <source>
        <dbReference type="Proteomes" id="UP000182100"/>
    </source>
</evidence>
<keyword evidence="3" id="KW-0378">Hydrolase</keyword>
<dbReference type="SUPFAM" id="SSF50486">
    <property type="entry name" value="FMT C-terminal domain-like"/>
    <property type="match status" value="1"/>
</dbReference>
<dbReference type="GO" id="GO:0006284">
    <property type="term" value="P:base-excision repair"/>
    <property type="evidence" value="ECO:0007669"/>
    <property type="project" value="InterPro"/>
</dbReference>
<dbReference type="AlphaFoldDB" id="A0A1G6KKI3"/>
<dbReference type="InterPro" id="IPR011034">
    <property type="entry name" value="Formyl_transferase-like_C_sf"/>
</dbReference>
<dbReference type="STRING" id="67344.SAMN05216505_1011179"/>
<dbReference type="EMBL" id="FMZK01000001">
    <property type="protein sequence ID" value="SDC31447.1"/>
    <property type="molecule type" value="Genomic_DNA"/>
</dbReference>
<dbReference type="GO" id="GO:0003677">
    <property type="term" value="F:DNA binding"/>
    <property type="evidence" value="ECO:0007669"/>
    <property type="project" value="InterPro"/>
</dbReference>